<protein>
    <submittedName>
        <fullName evidence="2">DJ-1/PfpI family protein</fullName>
    </submittedName>
</protein>
<dbReference type="PANTHER" id="PTHR43130:SF2">
    <property type="entry name" value="DJ-1_PFPI DOMAIN-CONTAINING PROTEIN"/>
    <property type="match status" value="1"/>
</dbReference>
<dbReference type="SUPFAM" id="SSF52317">
    <property type="entry name" value="Class I glutamine amidotransferase-like"/>
    <property type="match status" value="1"/>
</dbReference>
<keyword evidence="3" id="KW-1185">Reference proteome</keyword>
<proteinExistence type="predicted"/>
<comment type="caution">
    <text evidence="2">The sequence shown here is derived from an EMBL/GenBank/DDBJ whole genome shotgun (WGS) entry which is preliminary data.</text>
</comment>
<dbReference type="Proteomes" id="UP001150924">
    <property type="component" value="Unassembled WGS sequence"/>
</dbReference>
<dbReference type="AlphaFoldDB" id="A0A9X3F1C2"/>
<evidence type="ECO:0000313" key="2">
    <source>
        <dbReference type="EMBL" id="MCY1014123.1"/>
    </source>
</evidence>
<gene>
    <name evidence="2" type="ORF">OV079_53145</name>
</gene>
<dbReference type="Gene3D" id="3.40.50.880">
    <property type="match status" value="1"/>
</dbReference>
<dbReference type="InterPro" id="IPR029062">
    <property type="entry name" value="Class_I_gatase-like"/>
</dbReference>
<dbReference type="RefSeq" id="WP_267778366.1">
    <property type="nucleotide sequence ID" value="NZ_JAPNKE010000002.1"/>
</dbReference>
<dbReference type="EMBL" id="JAPNKE010000002">
    <property type="protein sequence ID" value="MCY1014123.1"/>
    <property type="molecule type" value="Genomic_DNA"/>
</dbReference>
<dbReference type="Pfam" id="PF01965">
    <property type="entry name" value="DJ-1_PfpI"/>
    <property type="match status" value="1"/>
</dbReference>
<accession>A0A9X3F1C2</accession>
<feature type="domain" description="DJ-1/PfpI" evidence="1">
    <location>
        <begin position="32"/>
        <end position="190"/>
    </location>
</feature>
<dbReference type="InterPro" id="IPR052158">
    <property type="entry name" value="INH-QAR"/>
</dbReference>
<evidence type="ECO:0000313" key="3">
    <source>
        <dbReference type="Proteomes" id="UP001150924"/>
    </source>
</evidence>
<organism evidence="2 3">
    <name type="scientific">Nannocystis pusilla</name>
    <dbReference type="NCBI Taxonomy" id="889268"/>
    <lineage>
        <taxon>Bacteria</taxon>
        <taxon>Pseudomonadati</taxon>
        <taxon>Myxococcota</taxon>
        <taxon>Polyangia</taxon>
        <taxon>Nannocystales</taxon>
        <taxon>Nannocystaceae</taxon>
        <taxon>Nannocystis</taxon>
    </lineage>
</organism>
<dbReference type="PANTHER" id="PTHR43130">
    <property type="entry name" value="ARAC-FAMILY TRANSCRIPTIONAL REGULATOR"/>
    <property type="match status" value="1"/>
</dbReference>
<name>A0A9X3F1C2_9BACT</name>
<dbReference type="GO" id="GO:0006355">
    <property type="term" value="P:regulation of DNA-templated transcription"/>
    <property type="evidence" value="ECO:0007669"/>
    <property type="project" value="TreeGrafter"/>
</dbReference>
<sequence>MAFAPLVAQRREWDRGGMNITLTIPGIDPLCIAMLLYPGFTMLDLIGPQSVLAWAGTTHLVAKTMAPVESDSGAQLLPTCTLEDCPRDLDVLFVPGGFGTFAAMKDPEVLAFLADRGARAGSVTSVCSARADPRRRRAAAGLSLDHPLGAARRVADVRDHPGQQRVVVDRNRISGGGVTAGIDFGLTLLAQLRGEETARLVQLMMEYDPAPPFAAGTPEQAGPALTERALALMSAAAPADAAQAQA</sequence>
<evidence type="ECO:0000259" key="1">
    <source>
        <dbReference type="Pfam" id="PF01965"/>
    </source>
</evidence>
<reference evidence="2" key="1">
    <citation type="submission" date="2022-11" db="EMBL/GenBank/DDBJ databases">
        <title>Minimal conservation of predation-associated metabolite biosynthetic gene clusters underscores biosynthetic potential of Myxococcota including descriptions for ten novel species: Archangium lansinium sp. nov., Myxococcus landrumus sp. nov., Nannocystis bai.</title>
        <authorList>
            <person name="Ahearne A."/>
            <person name="Stevens C."/>
            <person name="Phillips K."/>
        </authorList>
    </citation>
    <scope>NUCLEOTIDE SEQUENCE</scope>
    <source>
        <strain evidence="2">Na p29</strain>
    </source>
</reference>
<dbReference type="InterPro" id="IPR002818">
    <property type="entry name" value="DJ-1/PfpI"/>
</dbReference>
<dbReference type="CDD" id="cd03139">
    <property type="entry name" value="GATase1_PfpI_2"/>
    <property type="match status" value="1"/>
</dbReference>